<feature type="domain" description="Helicase C-terminal" evidence="9">
    <location>
        <begin position="236"/>
        <end position="368"/>
    </location>
</feature>
<dbReference type="Pfam" id="PF00271">
    <property type="entry name" value="Helicase_C"/>
    <property type="match status" value="1"/>
</dbReference>
<dbReference type="GO" id="GO:0009378">
    <property type="term" value="F:four-way junction helicase activity"/>
    <property type="evidence" value="ECO:0007669"/>
    <property type="project" value="TreeGrafter"/>
</dbReference>
<evidence type="ECO:0000256" key="2">
    <source>
        <dbReference type="ARBA" id="ARBA00022741"/>
    </source>
</evidence>
<dbReference type="GO" id="GO:0005524">
    <property type="term" value="F:ATP binding"/>
    <property type="evidence" value="ECO:0007669"/>
    <property type="project" value="UniProtKB-KW"/>
</dbReference>
<evidence type="ECO:0000256" key="1">
    <source>
        <dbReference type="ARBA" id="ARBA00005446"/>
    </source>
</evidence>
<feature type="non-terminal residue" evidence="10">
    <location>
        <position position="368"/>
    </location>
</feature>
<evidence type="ECO:0000313" key="10">
    <source>
        <dbReference type="EMBL" id="KZP06562.1"/>
    </source>
</evidence>
<evidence type="ECO:0000256" key="5">
    <source>
        <dbReference type="ARBA" id="ARBA00023235"/>
    </source>
</evidence>
<keyword evidence="4" id="KW-0238">DNA-binding</keyword>
<dbReference type="GO" id="GO:0016787">
    <property type="term" value="F:hydrolase activity"/>
    <property type="evidence" value="ECO:0007669"/>
    <property type="project" value="UniProtKB-KW"/>
</dbReference>
<dbReference type="GO" id="GO:0005694">
    <property type="term" value="C:chromosome"/>
    <property type="evidence" value="ECO:0007669"/>
    <property type="project" value="TreeGrafter"/>
</dbReference>
<feature type="domain" description="Helicase ATP-binding" evidence="8">
    <location>
        <begin position="22"/>
        <end position="202"/>
    </location>
</feature>
<evidence type="ECO:0000256" key="7">
    <source>
        <dbReference type="ARBA" id="ARBA00034808"/>
    </source>
</evidence>
<proteinExistence type="inferred from homology"/>
<organism evidence="10 11">
    <name type="scientific">Athelia psychrophila</name>
    <dbReference type="NCBI Taxonomy" id="1759441"/>
    <lineage>
        <taxon>Eukaryota</taxon>
        <taxon>Fungi</taxon>
        <taxon>Dikarya</taxon>
        <taxon>Basidiomycota</taxon>
        <taxon>Agaricomycotina</taxon>
        <taxon>Agaricomycetes</taxon>
        <taxon>Agaricomycetidae</taxon>
        <taxon>Atheliales</taxon>
        <taxon>Atheliaceae</taxon>
        <taxon>Athelia</taxon>
    </lineage>
</organism>
<dbReference type="Gene3D" id="3.40.50.300">
    <property type="entry name" value="P-loop containing nucleotide triphosphate hydrolases"/>
    <property type="match status" value="2"/>
</dbReference>
<dbReference type="SMART" id="SM00487">
    <property type="entry name" value="DEXDc"/>
    <property type="match status" value="1"/>
</dbReference>
<dbReference type="InterPro" id="IPR001650">
    <property type="entry name" value="Helicase_C-like"/>
</dbReference>
<dbReference type="InterPro" id="IPR027417">
    <property type="entry name" value="P-loop_NTPase"/>
</dbReference>
<dbReference type="EMBL" id="KV417782">
    <property type="protein sequence ID" value="KZP06562.1"/>
    <property type="molecule type" value="Genomic_DNA"/>
</dbReference>
<dbReference type="SMART" id="SM00490">
    <property type="entry name" value="HELICc"/>
    <property type="match status" value="1"/>
</dbReference>
<evidence type="ECO:0000259" key="8">
    <source>
        <dbReference type="PROSITE" id="PS51192"/>
    </source>
</evidence>
<dbReference type="PROSITE" id="PS51194">
    <property type="entry name" value="HELICASE_CTER"/>
    <property type="match status" value="1"/>
</dbReference>
<dbReference type="PANTHER" id="PTHR13710">
    <property type="entry name" value="DNA HELICASE RECQ FAMILY MEMBER"/>
    <property type="match status" value="1"/>
</dbReference>
<evidence type="ECO:0000313" key="11">
    <source>
        <dbReference type="Proteomes" id="UP000076532"/>
    </source>
</evidence>
<dbReference type="InterPro" id="IPR014001">
    <property type="entry name" value="Helicase_ATP-bd"/>
</dbReference>
<keyword evidence="2" id="KW-0547">Nucleotide-binding</keyword>
<keyword evidence="3" id="KW-0067">ATP-binding</keyword>
<dbReference type="PROSITE" id="PS51192">
    <property type="entry name" value="HELICASE_ATP_BIND_1"/>
    <property type="match status" value="1"/>
</dbReference>
<comment type="catalytic activity">
    <reaction evidence="6">
        <text>Couples ATP hydrolysis with the unwinding of duplex DNA by translocating in the 3'-5' direction.</text>
        <dbReference type="EC" id="5.6.2.4"/>
    </reaction>
</comment>
<dbReference type="GO" id="GO:0043138">
    <property type="term" value="F:3'-5' DNA helicase activity"/>
    <property type="evidence" value="ECO:0007669"/>
    <property type="project" value="UniProtKB-EC"/>
</dbReference>
<name>A0A167WWF5_9AGAM</name>
<dbReference type="SUPFAM" id="SSF52540">
    <property type="entry name" value="P-loop containing nucleoside triphosphate hydrolases"/>
    <property type="match status" value="1"/>
</dbReference>
<dbReference type="GO" id="GO:0003677">
    <property type="term" value="F:DNA binding"/>
    <property type="evidence" value="ECO:0007669"/>
    <property type="project" value="UniProtKB-KW"/>
</dbReference>
<dbReference type="PANTHER" id="PTHR13710:SF105">
    <property type="entry name" value="ATP-DEPENDENT DNA HELICASE Q1"/>
    <property type="match status" value="1"/>
</dbReference>
<dbReference type="OrthoDB" id="10261556at2759"/>
<reference evidence="10 11" key="1">
    <citation type="journal article" date="2016" name="Mol. Biol. Evol.">
        <title>Comparative Genomics of Early-Diverging Mushroom-Forming Fungi Provides Insights into the Origins of Lignocellulose Decay Capabilities.</title>
        <authorList>
            <person name="Nagy L.G."/>
            <person name="Riley R."/>
            <person name="Tritt A."/>
            <person name="Adam C."/>
            <person name="Daum C."/>
            <person name="Floudas D."/>
            <person name="Sun H."/>
            <person name="Yadav J.S."/>
            <person name="Pangilinan J."/>
            <person name="Larsson K.H."/>
            <person name="Matsuura K."/>
            <person name="Barry K."/>
            <person name="Labutti K."/>
            <person name="Kuo R."/>
            <person name="Ohm R.A."/>
            <person name="Bhattacharya S.S."/>
            <person name="Shirouzu T."/>
            <person name="Yoshinaga Y."/>
            <person name="Martin F.M."/>
            <person name="Grigoriev I.V."/>
            <person name="Hibbett D.S."/>
        </authorList>
    </citation>
    <scope>NUCLEOTIDE SEQUENCE [LARGE SCALE GENOMIC DNA]</scope>
    <source>
        <strain evidence="10 11">CBS 109695</strain>
    </source>
</reference>
<dbReference type="EC" id="5.6.2.4" evidence="7"/>
<dbReference type="AlphaFoldDB" id="A0A167WWF5"/>
<protein>
    <recommendedName>
        <fullName evidence="7">DNA 3'-5' helicase</fullName>
        <ecNumber evidence="7">5.6.2.4</ecNumber>
    </recommendedName>
</protein>
<dbReference type="STRING" id="436010.A0A167WWF5"/>
<dbReference type="Pfam" id="PF00270">
    <property type="entry name" value="DEAD"/>
    <property type="match status" value="1"/>
</dbReference>
<dbReference type="GO" id="GO:0000724">
    <property type="term" value="P:double-strand break repair via homologous recombination"/>
    <property type="evidence" value="ECO:0007669"/>
    <property type="project" value="TreeGrafter"/>
</dbReference>
<keyword evidence="11" id="KW-1185">Reference proteome</keyword>
<evidence type="ECO:0000256" key="6">
    <source>
        <dbReference type="ARBA" id="ARBA00034617"/>
    </source>
</evidence>
<comment type="similarity">
    <text evidence="1">Belongs to the helicase family. RecQ subfamily.</text>
</comment>
<sequence>KIREAIFKRFSKRACWFQVKTAEALYAKKDVVGKAPTGAGKTLAFFGGLVMAMEEEPTGEQMVIIVSPLTLLSQQNVEMLGAANLTAIALTAENNKEKTFQVRTRRQYRVIIVSPEILMQQDGVKGFANLWKKPQFTNKILYFVIDEGHCISKWSTFRREYLTIGILRYLIPDRIPFFIASATLPNPVLLDVSDILQLRPSETESVTLSCDRPDIHLVARPIQYPINTFHDLAFLAPQDHHDGITPPPEPFLVFFDSTKVAEQALLALRGNMAPELHEKVVYFHAGMTQAYREEKYEALRDGNIWGMYVTTAFGMGMDLPYVRLAIQWRATCDMCDLWQRFGRAARAAGAEGTGILFHEKLYLDESRE</sequence>
<dbReference type="Proteomes" id="UP000076532">
    <property type="component" value="Unassembled WGS sequence"/>
</dbReference>
<dbReference type="InterPro" id="IPR011545">
    <property type="entry name" value="DEAD/DEAH_box_helicase_dom"/>
</dbReference>
<gene>
    <name evidence="10" type="ORF">FIBSPDRAFT_706857</name>
</gene>
<keyword evidence="10" id="KW-0378">Hydrolase</keyword>
<feature type="non-terminal residue" evidence="10">
    <location>
        <position position="1"/>
    </location>
</feature>
<evidence type="ECO:0000259" key="9">
    <source>
        <dbReference type="PROSITE" id="PS51194"/>
    </source>
</evidence>
<evidence type="ECO:0000256" key="3">
    <source>
        <dbReference type="ARBA" id="ARBA00022840"/>
    </source>
</evidence>
<evidence type="ECO:0000256" key="4">
    <source>
        <dbReference type="ARBA" id="ARBA00023125"/>
    </source>
</evidence>
<keyword evidence="5" id="KW-0413">Isomerase</keyword>
<accession>A0A167WWF5</accession>
<dbReference type="GO" id="GO:0005737">
    <property type="term" value="C:cytoplasm"/>
    <property type="evidence" value="ECO:0007669"/>
    <property type="project" value="TreeGrafter"/>
</dbReference>